<evidence type="ECO:0000313" key="10">
    <source>
        <dbReference type="EMBL" id="MBT9310911.1"/>
    </source>
</evidence>
<feature type="transmembrane region" description="Helical" evidence="8">
    <location>
        <begin position="71"/>
        <end position="92"/>
    </location>
</feature>
<dbReference type="PANTHER" id="PTHR43507:SF21">
    <property type="entry name" value="NAD(P)H-QUINONE OXIDOREDUCTASE CHAIN 4, CHLOROPLASTIC"/>
    <property type="match status" value="1"/>
</dbReference>
<dbReference type="GO" id="GO:0016491">
    <property type="term" value="F:oxidoreductase activity"/>
    <property type="evidence" value="ECO:0007669"/>
    <property type="project" value="UniProtKB-KW"/>
</dbReference>
<evidence type="ECO:0000256" key="3">
    <source>
        <dbReference type="ARBA" id="ARBA00022692"/>
    </source>
</evidence>
<feature type="transmembrane region" description="Helical" evidence="8">
    <location>
        <begin position="363"/>
        <end position="389"/>
    </location>
</feature>
<dbReference type="NCBIfam" id="TIGR01972">
    <property type="entry name" value="NDH_I_M"/>
    <property type="match status" value="1"/>
</dbReference>
<dbReference type="InterPro" id="IPR010227">
    <property type="entry name" value="NADH_Q_OxRdtase_chainM/4"/>
</dbReference>
<comment type="similarity">
    <text evidence="2">Belongs to the complex I subunit 4 family.</text>
</comment>
<evidence type="ECO:0000259" key="9">
    <source>
        <dbReference type="Pfam" id="PF00361"/>
    </source>
</evidence>
<feature type="transmembrane region" description="Helical" evidence="8">
    <location>
        <begin position="228"/>
        <end position="246"/>
    </location>
</feature>
<feature type="transmembrane region" description="Helical" evidence="8">
    <location>
        <begin position="401"/>
        <end position="423"/>
    </location>
</feature>
<sequence length="508" mass="54910">MLTLLIGLPLLGALAILLFPATKAKLVALWGAGIPLLWNIWLFSQFDLGNSSFQWGESAAWLPVLGLNYELGIDGLGLLMVALNTLLTWIAIYSARPDVERPRLFYSLMLMTSSVISGAFLAQNFLLFFLFYEACLIPLYLLINIWGGERRSYAATKFLIYTAISGALILVGGFGLLWLGGAEDFSYAALAETNLSLQWQVLLLVPFAIGFGIKVPMVPLHTWLPDTYVAASTPVAIMLGGVLAKLGTYGLLRFGFSLLPDGWAVIAPWIAIWAAMTIIYCAFLAIVQRDIKRMVAYSSVSHMGYVLLGTAAGNDLSLSGCIAQMVAHGLVLAILFNLVGLIEAKVGSRELDQLNGLMNPVRGLPFVSATLLLGAMSSAGIPGLVSFAAEFAVFQGSYRVFPWQALVGIVGTGLTAVYFVILLNRTCFGRLDNQRAYFPKVSFNEKAPALVLVIVIIALGVQPNWLFRWSEPTAIQAIEIVPGTQTVTLEDMGDLLLGDASSATPLLD</sequence>
<evidence type="ECO:0000256" key="5">
    <source>
        <dbReference type="ARBA" id="ARBA00023136"/>
    </source>
</evidence>
<feature type="transmembrane region" description="Helical" evidence="8">
    <location>
        <begin position="104"/>
        <end position="122"/>
    </location>
</feature>
<keyword evidence="10" id="KW-0560">Oxidoreductase</keyword>
<dbReference type="PRINTS" id="PR01437">
    <property type="entry name" value="NUOXDRDTASE4"/>
</dbReference>
<evidence type="ECO:0000256" key="1">
    <source>
        <dbReference type="ARBA" id="ARBA00004127"/>
    </source>
</evidence>
<feature type="transmembrane region" description="Helical" evidence="8">
    <location>
        <begin position="443"/>
        <end position="461"/>
    </location>
</feature>
<proteinExistence type="inferred from homology"/>
<dbReference type="PANTHER" id="PTHR43507">
    <property type="entry name" value="NADH-UBIQUINONE OXIDOREDUCTASE CHAIN 4"/>
    <property type="match status" value="1"/>
</dbReference>
<protein>
    <submittedName>
        <fullName evidence="10">NADH-quinone oxidoreductase subunit M</fullName>
        <ecNumber evidence="10">1.6.5.-</ecNumber>
    </submittedName>
</protein>
<evidence type="ECO:0000256" key="8">
    <source>
        <dbReference type="SAM" id="Phobius"/>
    </source>
</evidence>
<accession>A0ABS5XZA4</accession>
<dbReference type="Proteomes" id="UP001196661">
    <property type="component" value="Unassembled WGS sequence"/>
</dbReference>
<dbReference type="EC" id="1.6.5.-" evidence="10"/>
<keyword evidence="3 7" id="KW-0812">Transmembrane</keyword>
<comment type="subcellular location">
    <subcellularLocation>
        <location evidence="1">Endomembrane system</location>
        <topology evidence="1">Multi-pass membrane protein</topology>
    </subcellularLocation>
    <subcellularLocation>
        <location evidence="7">Membrane</location>
        <topology evidence="7">Multi-pass membrane protein</topology>
    </subcellularLocation>
</comment>
<feature type="transmembrane region" description="Helical" evidence="8">
    <location>
        <begin position="128"/>
        <end position="146"/>
    </location>
</feature>
<dbReference type="InterPro" id="IPR001750">
    <property type="entry name" value="ND/Mrp_TM"/>
</dbReference>
<feature type="domain" description="NADH:quinone oxidoreductase/Mrp antiporter transmembrane" evidence="9">
    <location>
        <begin position="122"/>
        <end position="414"/>
    </location>
</feature>
<dbReference type="EMBL" id="JADOER010000003">
    <property type="protein sequence ID" value="MBT9310911.1"/>
    <property type="molecule type" value="Genomic_DNA"/>
</dbReference>
<organism evidence="10 11">
    <name type="scientific">Leptothoe kymatousa TAU-MAC 1615</name>
    <dbReference type="NCBI Taxonomy" id="2364775"/>
    <lineage>
        <taxon>Bacteria</taxon>
        <taxon>Bacillati</taxon>
        <taxon>Cyanobacteriota</taxon>
        <taxon>Cyanophyceae</taxon>
        <taxon>Nodosilineales</taxon>
        <taxon>Cymatolegaceae</taxon>
        <taxon>Leptothoe</taxon>
        <taxon>Leptothoe kymatousa</taxon>
    </lineage>
</organism>
<feature type="transmembrane region" description="Helical" evidence="8">
    <location>
        <begin position="158"/>
        <end position="179"/>
    </location>
</feature>
<name>A0ABS5XZA4_9CYAN</name>
<dbReference type="InterPro" id="IPR003918">
    <property type="entry name" value="NADH_UbQ_OxRdtase"/>
</dbReference>
<evidence type="ECO:0000256" key="2">
    <source>
        <dbReference type="ARBA" id="ARBA00009025"/>
    </source>
</evidence>
<evidence type="ECO:0000256" key="6">
    <source>
        <dbReference type="ARBA" id="ARBA00025624"/>
    </source>
</evidence>
<feature type="transmembrane region" description="Helical" evidence="8">
    <location>
        <begin position="266"/>
        <end position="287"/>
    </location>
</feature>
<evidence type="ECO:0000256" key="4">
    <source>
        <dbReference type="ARBA" id="ARBA00022989"/>
    </source>
</evidence>
<gene>
    <name evidence="10" type="ORF">IXB28_01720</name>
</gene>
<keyword evidence="4 8" id="KW-1133">Transmembrane helix</keyword>
<comment type="caution">
    <text evidence="10">The sequence shown here is derived from an EMBL/GenBank/DDBJ whole genome shotgun (WGS) entry which is preliminary data.</text>
</comment>
<feature type="transmembrane region" description="Helical" evidence="8">
    <location>
        <begin position="199"/>
        <end position="216"/>
    </location>
</feature>
<dbReference type="RefSeq" id="WP_215616982.1">
    <property type="nucleotide sequence ID" value="NZ_JADOER010000003.1"/>
</dbReference>
<feature type="transmembrane region" description="Helical" evidence="8">
    <location>
        <begin position="294"/>
        <end position="313"/>
    </location>
</feature>
<keyword evidence="5 8" id="KW-0472">Membrane</keyword>
<dbReference type="Pfam" id="PF00361">
    <property type="entry name" value="Proton_antipo_M"/>
    <property type="match status" value="1"/>
</dbReference>
<keyword evidence="11" id="KW-1185">Reference proteome</keyword>
<evidence type="ECO:0000313" key="11">
    <source>
        <dbReference type="Proteomes" id="UP001196661"/>
    </source>
</evidence>
<comment type="function">
    <text evidence="6">NDH-1 shuttles electrons from NAD(P)H, via FMN and iron-sulfur (Fe-S) centers, to quinones in the respiratory chain. The immediate electron acceptor for the enzyme in this species is believed to be plastoquinone. Couples the redox reaction to proton translocation (for every two electrons transferred, four hydrogen ions are translocated across the cytoplasmic membrane), and thus conserves the redox energy in a proton gradient.</text>
</comment>
<reference evidence="10 11" key="1">
    <citation type="journal article" date="2021" name="Mar. Drugs">
        <title>Genome Reduction and Secondary Metabolism of the Marine Sponge-Associated Cyanobacterium Leptothoe.</title>
        <authorList>
            <person name="Konstantinou D."/>
            <person name="Popin R.V."/>
            <person name="Fewer D.P."/>
            <person name="Sivonen K."/>
            <person name="Gkelis S."/>
        </authorList>
    </citation>
    <scope>NUCLEOTIDE SEQUENCE [LARGE SCALE GENOMIC DNA]</scope>
    <source>
        <strain evidence="10 11">TAU-MAC 1615</strain>
    </source>
</reference>
<evidence type="ECO:0000256" key="7">
    <source>
        <dbReference type="RuleBase" id="RU000320"/>
    </source>
</evidence>
<feature type="transmembrane region" description="Helical" evidence="8">
    <location>
        <begin position="325"/>
        <end position="342"/>
    </location>
</feature>